<feature type="transmembrane region" description="Helical" evidence="1">
    <location>
        <begin position="124"/>
        <end position="146"/>
    </location>
</feature>
<dbReference type="EMBL" id="BART01032705">
    <property type="protein sequence ID" value="GAH13822.1"/>
    <property type="molecule type" value="Genomic_DNA"/>
</dbReference>
<sequence>MARPGDTIEHIDHALARTHRVAGAAHTDPVLQGLLGHIPAVPEWAIASYGVTENPWEEILPLLGWAAGGFASQVWYTYWVLGAGYGAAAGRSYGIPADLEMLRNLSRSAAERIKGWCRVVYTDATIAMIIGIVVTVSFLIAGAGILRPNQLAPEGPEVATTLSTIFSSQWGALGGFLFMLSGTAA</sequence>
<protein>
    <submittedName>
        <fullName evidence="2">Uncharacterized protein</fullName>
    </submittedName>
</protein>
<reference evidence="2" key="1">
    <citation type="journal article" date="2014" name="Front. Microbiol.">
        <title>High frequency of phylogenetically diverse reductive dehalogenase-homologous genes in deep subseafloor sedimentary metagenomes.</title>
        <authorList>
            <person name="Kawai M."/>
            <person name="Futagami T."/>
            <person name="Toyoda A."/>
            <person name="Takaki Y."/>
            <person name="Nishi S."/>
            <person name="Hori S."/>
            <person name="Arai W."/>
            <person name="Tsubouchi T."/>
            <person name="Morono Y."/>
            <person name="Uchiyama I."/>
            <person name="Ito T."/>
            <person name="Fujiyama A."/>
            <person name="Inagaki F."/>
            <person name="Takami H."/>
        </authorList>
    </citation>
    <scope>NUCLEOTIDE SEQUENCE</scope>
    <source>
        <strain evidence="2">Expedition CK06-06</strain>
    </source>
</reference>
<comment type="caution">
    <text evidence="2">The sequence shown here is derived from an EMBL/GenBank/DDBJ whole genome shotgun (WGS) entry which is preliminary data.</text>
</comment>
<keyword evidence="1" id="KW-0472">Membrane</keyword>
<evidence type="ECO:0000313" key="2">
    <source>
        <dbReference type="EMBL" id="GAH13822.1"/>
    </source>
</evidence>
<evidence type="ECO:0000256" key="1">
    <source>
        <dbReference type="SAM" id="Phobius"/>
    </source>
</evidence>
<gene>
    <name evidence="2" type="ORF">S01H4_56441</name>
</gene>
<feature type="non-terminal residue" evidence="2">
    <location>
        <position position="185"/>
    </location>
</feature>
<proteinExistence type="predicted"/>
<name>X1D0Z2_9ZZZZ</name>
<dbReference type="AlphaFoldDB" id="X1D0Z2"/>
<keyword evidence="1" id="KW-1133">Transmembrane helix</keyword>
<feature type="transmembrane region" description="Helical" evidence="1">
    <location>
        <begin position="158"/>
        <end position="180"/>
    </location>
</feature>
<accession>X1D0Z2</accession>
<organism evidence="2">
    <name type="scientific">marine sediment metagenome</name>
    <dbReference type="NCBI Taxonomy" id="412755"/>
    <lineage>
        <taxon>unclassified sequences</taxon>
        <taxon>metagenomes</taxon>
        <taxon>ecological metagenomes</taxon>
    </lineage>
</organism>
<keyword evidence="1" id="KW-0812">Transmembrane</keyword>